<keyword evidence="2" id="KW-1185">Reference proteome</keyword>
<keyword evidence="1" id="KW-1133">Transmembrane helix</keyword>
<evidence type="ECO:0000313" key="2">
    <source>
        <dbReference type="Proteomes" id="UP000095287"/>
    </source>
</evidence>
<evidence type="ECO:0000256" key="1">
    <source>
        <dbReference type="SAM" id="Phobius"/>
    </source>
</evidence>
<feature type="transmembrane region" description="Helical" evidence="1">
    <location>
        <begin position="123"/>
        <end position="145"/>
    </location>
</feature>
<feature type="transmembrane region" description="Helical" evidence="1">
    <location>
        <begin position="80"/>
        <end position="102"/>
    </location>
</feature>
<proteinExistence type="predicted"/>
<dbReference type="AlphaFoldDB" id="A0A1I7ZXR4"/>
<keyword evidence="1" id="KW-0812">Transmembrane</keyword>
<evidence type="ECO:0000313" key="3">
    <source>
        <dbReference type="WBParaSite" id="L893_g30961.t1"/>
    </source>
</evidence>
<organism evidence="2 3">
    <name type="scientific">Steinernema glaseri</name>
    <dbReference type="NCBI Taxonomy" id="37863"/>
    <lineage>
        <taxon>Eukaryota</taxon>
        <taxon>Metazoa</taxon>
        <taxon>Ecdysozoa</taxon>
        <taxon>Nematoda</taxon>
        <taxon>Chromadorea</taxon>
        <taxon>Rhabditida</taxon>
        <taxon>Tylenchina</taxon>
        <taxon>Panagrolaimomorpha</taxon>
        <taxon>Strongyloidoidea</taxon>
        <taxon>Steinernematidae</taxon>
        <taxon>Steinernema</taxon>
    </lineage>
</organism>
<feature type="transmembrane region" description="Helical" evidence="1">
    <location>
        <begin position="212"/>
        <end position="230"/>
    </location>
</feature>
<feature type="transmembrane region" description="Helical" evidence="1">
    <location>
        <begin position="171"/>
        <end position="191"/>
    </location>
</feature>
<protein>
    <submittedName>
        <fullName evidence="3">G_PROTEIN_RECEP_F1_2 domain-containing protein</fullName>
    </submittedName>
</protein>
<dbReference type="WBParaSite" id="L893_g30961.t1">
    <property type="protein sequence ID" value="L893_g30961.t1"/>
    <property type="gene ID" value="L893_g30961"/>
</dbReference>
<feature type="transmembrane region" description="Helical" evidence="1">
    <location>
        <begin position="12"/>
        <end position="34"/>
    </location>
</feature>
<accession>A0A1I7ZXR4</accession>
<dbReference type="Proteomes" id="UP000095287">
    <property type="component" value="Unplaced"/>
</dbReference>
<reference evidence="3" key="1">
    <citation type="submission" date="2016-11" db="UniProtKB">
        <authorList>
            <consortium name="WormBaseParasite"/>
        </authorList>
    </citation>
    <scope>IDENTIFICATION</scope>
</reference>
<feature type="transmembrane region" description="Helical" evidence="1">
    <location>
        <begin position="250"/>
        <end position="271"/>
    </location>
</feature>
<name>A0A1I7ZXR4_9BILA</name>
<feature type="transmembrane region" description="Helical" evidence="1">
    <location>
        <begin position="46"/>
        <end position="68"/>
    </location>
</feature>
<sequence length="287" mass="32539">MSQVEKGILLGYIQLGLTVLSLTVNGFVLTQYTLKRLDVTQHLNMIFVKLILEFIYAIFMVFYSACIVVEQKGLHKLEEFIYLSGNMTASLQVFMALVYFFVTLDRHFAMKKPIIYSQYHNCYVRRASITLGIMVFLCAFFLYAVTRCPSMGAQSSFDMLVTQKVHTSFKILQLLFYVMSIVFTVICSLRLKPFLKKKRAYFMGTFVDSVKTANKCVMVMTCCVALLIVAPLSFEVVKTIGSLEIVDHSAMFADMGYLTLSTISGLIFYCVTRPQCKTTPSPAVSYI</sequence>
<keyword evidence="1" id="KW-0472">Membrane</keyword>